<dbReference type="GO" id="GO:0016616">
    <property type="term" value="F:oxidoreductase activity, acting on the CH-OH group of donors, NAD or NADP as acceptor"/>
    <property type="evidence" value="ECO:0007669"/>
    <property type="project" value="InterPro"/>
</dbReference>
<reference evidence="5 6" key="1">
    <citation type="submission" date="2019-04" db="EMBL/GenBank/DDBJ databases">
        <authorList>
            <consortium name="Wellcome Sanger Institute Data Sharing"/>
        </authorList>
    </citation>
    <scope>NUCLEOTIDE SEQUENCE [LARGE SCALE GENOMIC DNA]</scope>
</reference>
<dbReference type="GeneTree" id="ENSGT00530000063410"/>
<dbReference type="Proteomes" id="UP000694397">
    <property type="component" value="Chromosome 12"/>
</dbReference>
<dbReference type="GO" id="GO:0016615">
    <property type="term" value="F:malate dehydrogenase activity"/>
    <property type="evidence" value="ECO:0007669"/>
    <property type="project" value="InterPro"/>
</dbReference>
<gene>
    <name evidence="5" type="primary">MDH1B</name>
    <name evidence="5" type="synonym">mdh1b</name>
</gene>
<keyword evidence="2" id="KW-0560">Oxidoreductase</keyword>
<dbReference type="AlphaFoldDB" id="A0A8C9SRE5"/>
<keyword evidence="3" id="KW-0175">Coiled coil</keyword>
<sequence>MAKFVLAGRADCPHFAKAELLADTLHGNLPDFHVHKVRVHPRDWQQWLEVTCKENSWKHDRSPIVWRELINRGGRGLLLGGFNEFLEHVQGYYGLTSDMTTELMMKISAENLQTTEQCLEEEVHYGSLMQPLHIWITSALSLTCYNLIPLLFGPGVFRDDPAISLHLLEVDGSQEALDGLRMEVEDMALAQLKVRKTAERFQKYGQLIGAMAHKEVRVIVAGNSFVNLKCATLLESAPSLSHKQCVVMATQLEKVATFQIVQKLNVTAADVTNVIVWGNITGNFHIDLQRAKVFRYQGAIWGPPGFSRPVVDVLYDRKWLEVDFPALLGSHRETLVSKTRREPALSAANGIIAVLRAWNYGSSPGEVLSLGVPSTGQFGIPAGQVFSVPVLFQSGTWEVPTDIVIDEELRGKLEAAVEQLREEKETASRYIKSPK</sequence>
<organism evidence="5 6">
    <name type="scientific">Scleropages formosus</name>
    <name type="common">Asian bonytongue</name>
    <name type="synonym">Osteoglossum formosum</name>
    <dbReference type="NCBI Taxonomy" id="113540"/>
    <lineage>
        <taxon>Eukaryota</taxon>
        <taxon>Metazoa</taxon>
        <taxon>Chordata</taxon>
        <taxon>Craniata</taxon>
        <taxon>Vertebrata</taxon>
        <taxon>Euteleostomi</taxon>
        <taxon>Actinopterygii</taxon>
        <taxon>Neopterygii</taxon>
        <taxon>Teleostei</taxon>
        <taxon>Osteoglossocephala</taxon>
        <taxon>Osteoglossomorpha</taxon>
        <taxon>Osteoglossiformes</taxon>
        <taxon>Osteoglossidae</taxon>
        <taxon>Scleropages</taxon>
    </lineage>
</organism>
<dbReference type="InterPro" id="IPR015955">
    <property type="entry name" value="Lactate_DH/Glyco_Ohase_4_C"/>
</dbReference>
<evidence type="ECO:0000256" key="3">
    <source>
        <dbReference type="SAM" id="Coils"/>
    </source>
</evidence>
<proteinExistence type="inferred from homology"/>
<dbReference type="SUPFAM" id="SSF56327">
    <property type="entry name" value="LDH C-terminal domain-like"/>
    <property type="match status" value="1"/>
</dbReference>
<evidence type="ECO:0000259" key="4">
    <source>
        <dbReference type="Pfam" id="PF02866"/>
    </source>
</evidence>
<dbReference type="GO" id="GO:0006108">
    <property type="term" value="P:malate metabolic process"/>
    <property type="evidence" value="ECO:0007669"/>
    <property type="project" value="InterPro"/>
</dbReference>
<reference evidence="5" key="3">
    <citation type="submission" date="2025-09" db="UniProtKB">
        <authorList>
            <consortium name="Ensembl"/>
        </authorList>
    </citation>
    <scope>IDENTIFICATION</scope>
</reference>
<protein>
    <submittedName>
        <fullName evidence="5">Malate dehydrogenase 1B, NAD (soluble)</fullName>
    </submittedName>
</protein>
<evidence type="ECO:0000256" key="1">
    <source>
        <dbReference type="ARBA" id="ARBA00009613"/>
    </source>
</evidence>
<evidence type="ECO:0000256" key="2">
    <source>
        <dbReference type="ARBA" id="ARBA00023002"/>
    </source>
</evidence>
<dbReference type="PANTHER" id="PTHR23382">
    <property type="entry name" value="MALATE DEHYDROGENASE"/>
    <property type="match status" value="1"/>
</dbReference>
<feature type="coiled-coil region" evidence="3">
    <location>
        <begin position="403"/>
        <end position="430"/>
    </location>
</feature>
<dbReference type="InterPro" id="IPR010945">
    <property type="entry name" value="Malate_DH_type2"/>
</dbReference>
<accession>A0A8C9SRE5</accession>
<reference evidence="5" key="2">
    <citation type="submission" date="2025-08" db="UniProtKB">
        <authorList>
            <consortium name="Ensembl"/>
        </authorList>
    </citation>
    <scope>IDENTIFICATION</scope>
</reference>
<dbReference type="Ensembl" id="ENSSFOT00015078682.1">
    <property type="protein sequence ID" value="ENSSFOP00015040383.1"/>
    <property type="gene ID" value="ENSSFOG00015017397.2"/>
</dbReference>
<evidence type="ECO:0000313" key="6">
    <source>
        <dbReference type="Proteomes" id="UP000694397"/>
    </source>
</evidence>
<dbReference type="SUPFAM" id="SSF51735">
    <property type="entry name" value="NAD(P)-binding Rossmann-fold domains"/>
    <property type="match status" value="1"/>
</dbReference>
<comment type="similarity">
    <text evidence="1">Belongs to the LDH/MDH superfamily. MDH type 2 family.</text>
</comment>
<dbReference type="InterPro" id="IPR036291">
    <property type="entry name" value="NAD(P)-bd_dom_sf"/>
</dbReference>
<keyword evidence="6" id="KW-1185">Reference proteome</keyword>
<name>A0A8C9SRE5_SCLFO</name>
<dbReference type="Gene3D" id="3.90.110.10">
    <property type="entry name" value="Lactate dehydrogenase/glycoside hydrolase, family 4, C-terminal"/>
    <property type="match status" value="1"/>
</dbReference>
<dbReference type="Gene3D" id="3.40.50.720">
    <property type="entry name" value="NAD(P)-binding Rossmann-like Domain"/>
    <property type="match status" value="2"/>
</dbReference>
<evidence type="ECO:0000313" key="5">
    <source>
        <dbReference type="Ensembl" id="ENSSFOP00015040383.1"/>
    </source>
</evidence>
<dbReference type="InterPro" id="IPR022383">
    <property type="entry name" value="Lactate/malate_DH_C"/>
</dbReference>
<dbReference type="Pfam" id="PF02866">
    <property type="entry name" value="Ldh_1_C"/>
    <property type="match status" value="1"/>
</dbReference>
<feature type="domain" description="Lactate/malate dehydrogenase C-terminal" evidence="4">
    <location>
        <begin position="256"/>
        <end position="427"/>
    </location>
</feature>